<dbReference type="GO" id="GO:0012507">
    <property type="term" value="C:ER to Golgi transport vesicle membrane"/>
    <property type="evidence" value="ECO:0007669"/>
    <property type="project" value="TreeGrafter"/>
</dbReference>
<evidence type="ECO:0000313" key="7">
    <source>
        <dbReference type="EMBL" id="EFN51480.1"/>
    </source>
</evidence>
<dbReference type="GO" id="GO:0005783">
    <property type="term" value="C:endoplasmic reticulum"/>
    <property type="evidence" value="ECO:0007669"/>
    <property type="project" value="TreeGrafter"/>
</dbReference>
<reference evidence="7 8" key="1">
    <citation type="journal article" date="2010" name="Plant Cell">
        <title>The Chlorella variabilis NC64A genome reveals adaptation to photosymbiosis, coevolution with viruses, and cryptic sex.</title>
        <authorList>
            <person name="Blanc G."/>
            <person name="Duncan G."/>
            <person name="Agarkova I."/>
            <person name="Borodovsky M."/>
            <person name="Gurnon J."/>
            <person name="Kuo A."/>
            <person name="Lindquist E."/>
            <person name="Lucas S."/>
            <person name="Pangilinan J."/>
            <person name="Polle J."/>
            <person name="Salamov A."/>
            <person name="Terry A."/>
            <person name="Yamada T."/>
            <person name="Dunigan D.D."/>
            <person name="Grigoriev I.V."/>
            <person name="Claverie J.M."/>
            <person name="Van Etten J.L."/>
        </authorList>
    </citation>
    <scope>NUCLEOTIDE SEQUENCE [LARGE SCALE GENOMIC DNA]</scope>
    <source>
        <strain evidence="7 8">NC64A</strain>
    </source>
</reference>
<dbReference type="PANTHER" id="PTHR10013">
    <property type="entry name" value="GENERAL VESICULAR TRANSPORT FACTOR P115"/>
    <property type="match status" value="1"/>
</dbReference>
<dbReference type="STRING" id="554065.E1ZRV6"/>
<dbReference type="InterPro" id="IPR016024">
    <property type="entry name" value="ARM-type_fold"/>
</dbReference>
<dbReference type="InterPro" id="IPR024095">
    <property type="entry name" value="Vesicle_P115"/>
</dbReference>
<keyword evidence="3 4" id="KW-0175">Coiled coil</keyword>
<protein>
    <recommendedName>
        <fullName evidence="9">Vesicle tethering protein Uso1/P115-like head domain-containing protein</fullName>
    </recommendedName>
</protein>
<dbReference type="FunCoup" id="E1ZRV6">
    <property type="interactions" value="1977"/>
</dbReference>
<feature type="domain" description="Uso1/p115-like vesicle tethering protein C-terminal" evidence="6">
    <location>
        <begin position="673"/>
        <end position="795"/>
    </location>
</feature>
<evidence type="ECO:0000313" key="8">
    <source>
        <dbReference type="Proteomes" id="UP000008141"/>
    </source>
</evidence>
<dbReference type="GO" id="GO:0006886">
    <property type="term" value="P:intracellular protein transport"/>
    <property type="evidence" value="ECO:0007669"/>
    <property type="project" value="InterPro"/>
</dbReference>
<dbReference type="Gene3D" id="1.25.10.10">
    <property type="entry name" value="Leucine-rich Repeat Variant"/>
    <property type="match status" value="2"/>
</dbReference>
<evidence type="ECO:0000259" key="5">
    <source>
        <dbReference type="Pfam" id="PF04869"/>
    </source>
</evidence>
<keyword evidence="8" id="KW-1185">Reference proteome</keyword>
<dbReference type="GO" id="GO:0006888">
    <property type="term" value="P:endoplasmic reticulum to Golgi vesicle-mediated transport"/>
    <property type="evidence" value="ECO:0007669"/>
    <property type="project" value="TreeGrafter"/>
</dbReference>
<dbReference type="Pfam" id="PF04869">
    <property type="entry name" value="Uso1_p115_head"/>
    <property type="match status" value="1"/>
</dbReference>
<dbReference type="InterPro" id="IPR006953">
    <property type="entry name" value="Vesicle_Uso1_P115_head"/>
</dbReference>
<feature type="domain" description="Vesicle tethering protein Uso1/P115-like head" evidence="5">
    <location>
        <begin position="345"/>
        <end position="553"/>
    </location>
</feature>
<evidence type="ECO:0000256" key="3">
    <source>
        <dbReference type="ARBA" id="ARBA00023054"/>
    </source>
</evidence>
<evidence type="ECO:0000256" key="4">
    <source>
        <dbReference type="SAM" id="Coils"/>
    </source>
</evidence>
<name>E1ZRV6_CHLVA</name>
<dbReference type="GO" id="GO:0048211">
    <property type="term" value="P:Golgi vesicle docking"/>
    <property type="evidence" value="ECO:0007669"/>
    <property type="project" value="TreeGrafter"/>
</dbReference>
<dbReference type="OMA" id="ACARTSK"/>
<gene>
    <name evidence="7" type="ORF">CHLNCDRAFT_140241</name>
</gene>
<dbReference type="InterPro" id="IPR011989">
    <property type="entry name" value="ARM-like"/>
</dbReference>
<dbReference type="InParanoid" id="E1ZRV6"/>
<feature type="coiled-coil region" evidence="4">
    <location>
        <begin position="585"/>
        <end position="755"/>
    </location>
</feature>
<dbReference type="GO" id="GO:0048280">
    <property type="term" value="P:vesicle fusion with Golgi apparatus"/>
    <property type="evidence" value="ECO:0007669"/>
    <property type="project" value="InterPro"/>
</dbReference>
<dbReference type="SUPFAM" id="SSF48371">
    <property type="entry name" value="ARM repeat"/>
    <property type="match status" value="1"/>
</dbReference>
<dbReference type="PANTHER" id="PTHR10013:SF0">
    <property type="entry name" value="GENERAL VESICULAR TRANSPORT FACTOR P115"/>
    <property type="match status" value="1"/>
</dbReference>
<dbReference type="AlphaFoldDB" id="E1ZRV6"/>
<evidence type="ECO:0000256" key="1">
    <source>
        <dbReference type="ARBA" id="ARBA00004555"/>
    </source>
</evidence>
<dbReference type="GeneID" id="17350948"/>
<evidence type="ECO:0000259" key="6">
    <source>
        <dbReference type="Pfam" id="PF04871"/>
    </source>
</evidence>
<dbReference type="Pfam" id="PF04871">
    <property type="entry name" value="Uso1_p115_C"/>
    <property type="match status" value="1"/>
</dbReference>
<keyword evidence="2" id="KW-0333">Golgi apparatus</keyword>
<accession>E1ZRV6</accession>
<organism evidence="8">
    <name type="scientific">Chlorella variabilis</name>
    <name type="common">Green alga</name>
    <dbReference type="NCBI Taxonomy" id="554065"/>
    <lineage>
        <taxon>Eukaryota</taxon>
        <taxon>Viridiplantae</taxon>
        <taxon>Chlorophyta</taxon>
        <taxon>core chlorophytes</taxon>
        <taxon>Trebouxiophyceae</taxon>
        <taxon>Chlorellales</taxon>
        <taxon>Chlorellaceae</taxon>
        <taxon>Chlorella clade</taxon>
        <taxon>Chlorella</taxon>
    </lineage>
</organism>
<dbReference type="OrthoDB" id="5590314at2759"/>
<dbReference type="GO" id="GO:0000139">
    <property type="term" value="C:Golgi membrane"/>
    <property type="evidence" value="ECO:0007669"/>
    <property type="project" value="InterPro"/>
</dbReference>
<dbReference type="GO" id="GO:0005795">
    <property type="term" value="C:Golgi stack"/>
    <property type="evidence" value="ECO:0007669"/>
    <property type="project" value="TreeGrafter"/>
</dbReference>
<evidence type="ECO:0000256" key="2">
    <source>
        <dbReference type="ARBA" id="ARBA00023034"/>
    </source>
</evidence>
<evidence type="ECO:0008006" key="9">
    <source>
        <dbReference type="Google" id="ProtNLM"/>
    </source>
</evidence>
<comment type="subcellular location">
    <subcellularLocation>
        <location evidence="1">Golgi apparatus</location>
    </subcellularLocation>
</comment>
<dbReference type="Proteomes" id="UP000008141">
    <property type="component" value="Unassembled WGS sequence"/>
</dbReference>
<dbReference type="eggNOG" id="KOG0946">
    <property type="taxonomic scope" value="Eukaryota"/>
</dbReference>
<dbReference type="RefSeq" id="XP_005843582.1">
    <property type="nucleotide sequence ID" value="XM_005843520.1"/>
</dbReference>
<sequence>MLALGRFLQQQAQDEAGDQYVDLLERLVQRVSDAVLLPDRREALQQLRDLLLGSPKAQLAFGAVGFPAMLQVVRDRDDGEMVQLALESLAAAVAVGSEARTTQAVAVNAQQLARMPDAMPLLLNLLEQGPAGVPDFYARYYTLQVLKGLASAAPHHLQEAILGTPLGVTRLMELLGEQEVLRNEALLLLTQLAAGSSDLQKIAAFEGAFDRLFGIIREEGMLNGDIVVQDCFQLLATLLRGSPPNQLMFRETGFLAQLPVILQLSEDGSRQLPSQKGANLVAAMEVVLALLPPPAGGPMTPICSCQAENRQALLHRGLLDVLIGLALQAGGALDDTVRAQALLCLAALISGSLLQQDQLAEVSVKSASGEVVPLLQAVLQVAVSAQSAAEQVQLQTQQQQQQWRQLGHTNSSASSLIALCTSHLGLLVTHYGQQPVSVRAAANILRLLLLWLHGCPPAVTAFLRAVAHSQPFLVDSIRGSNACSTSASSSNPLTRSMLALLLGLCALYAEDAAGTPSQQQLLTAIDKQIGQEQYLSILDSLQHQPAVKDSSSSGSIFGEEPSISPAFAACLAMLAAEVRKSVTGDAQLRLTAEALQRENQQLRTELASMTERLRCATGNGTASQAALEAQAAAEAQADVLRQQLVVAQQQLLEVQAEVERARADMTAGQVAARKLEMDLQDLSAAYSTLDAHADSLQQQVDQLQCDLAGARQRQDDVEVVGAGAQQGGTSQIELQQRLEAVRQEAQQEADDAMADLLACLGMEEAKVARLRERLQAYGVDCDALLADIVVAGEEEDVLQ</sequence>
<dbReference type="InterPro" id="IPR006955">
    <property type="entry name" value="Uso1_p115_C"/>
</dbReference>
<dbReference type="EMBL" id="GL433863">
    <property type="protein sequence ID" value="EFN51480.1"/>
    <property type="molecule type" value="Genomic_DNA"/>
</dbReference>
<proteinExistence type="predicted"/>
<dbReference type="KEGG" id="cvr:CHLNCDRAFT_140241"/>